<dbReference type="EMBL" id="JAUDFV010000153">
    <property type="protein sequence ID" value="KAL2717415.1"/>
    <property type="molecule type" value="Genomic_DNA"/>
</dbReference>
<dbReference type="Proteomes" id="UP001607302">
    <property type="component" value="Unassembled WGS sequence"/>
</dbReference>
<evidence type="ECO:0000313" key="1">
    <source>
        <dbReference type="EMBL" id="KAL2717415.1"/>
    </source>
</evidence>
<dbReference type="AlphaFoldDB" id="A0ABD2AC41"/>
<keyword evidence="2" id="KW-1185">Reference proteome</keyword>
<sequence>MASDFSSILIFPSFQFDGLRHSVFIRNSEKRKRKKNYDWSIHRKALLSKWIVNLHLRFLAAVLVVLCCKGYATYCGKA</sequence>
<proteinExistence type="predicted"/>
<comment type="caution">
    <text evidence="1">The sequence shown here is derived from an EMBL/GenBank/DDBJ whole genome shotgun (WGS) entry which is preliminary data.</text>
</comment>
<name>A0ABD2AC41_VESSQ</name>
<reference evidence="1 2" key="1">
    <citation type="journal article" date="2024" name="Ann. Entomol. Soc. Am.">
        <title>Genomic analyses of the southern and eastern yellowjacket wasps (Hymenoptera: Vespidae) reveal evolutionary signatures of social life.</title>
        <authorList>
            <person name="Catto M.A."/>
            <person name="Caine P.B."/>
            <person name="Orr S.E."/>
            <person name="Hunt B.G."/>
            <person name="Goodisman M.A.D."/>
        </authorList>
    </citation>
    <scope>NUCLEOTIDE SEQUENCE [LARGE SCALE GENOMIC DNA]</scope>
    <source>
        <strain evidence="1">233</strain>
        <tissue evidence="1">Head and thorax</tissue>
    </source>
</reference>
<organism evidence="1 2">
    <name type="scientific">Vespula squamosa</name>
    <name type="common">Southern yellow jacket</name>
    <name type="synonym">Wasp</name>
    <dbReference type="NCBI Taxonomy" id="30214"/>
    <lineage>
        <taxon>Eukaryota</taxon>
        <taxon>Metazoa</taxon>
        <taxon>Ecdysozoa</taxon>
        <taxon>Arthropoda</taxon>
        <taxon>Hexapoda</taxon>
        <taxon>Insecta</taxon>
        <taxon>Pterygota</taxon>
        <taxon>Neoptera</taxon>
        <taxon>Endopterygota</taxon>
        <taxon>Hymenoptera</taxon>
        <taxon>Apocrita</taxon>
        <taxon>Aculeata</taxon>
        <taxon>Vespoidea</taxon>
        <taxon>Vespidae</taxon>
        <taxon>Vespinae</taxon>
        <taxon>Vespula</taxon>
    </lineage>
</organism>
<evidence type="ECO:0000313" key="2">
    <source>
        <dbReference type="Proteomes" id="UP001607302"/>
    </source>
</evidence>
<gene>
    <name evidence="1" type="ORF">V1478_013115</name>
</gene>
<protein>
    <submittedName>
        <fullName evidence="1">Uncharacterized protein</fullName>
    </submittedName>
</protein>
<accession>A0ABD2AC41</accession>